<protein>
    <submittedName>
        <fullName evidence="8">Ferredoxin</fullName>
    </submittedName>
</protein>
<keyword evidence="3" id="KW-0479">Metal-binding</keyword>
<evidence type="ECO:0000256" key="5">
    <source>
        <dbReference type="ARBA" id="ARBA00023004"/>
    </source>
</evidence>
<comment type="cofactor">
    <cofactor evidence="1">
        <name>[3Fe-4S] cluster</name>
        <dbReference type="ChEBI" id="CHEBI:21137"/>
    </cofactor>
</comment>
<evidence type="ECO:0000256" key="7">
    <source>
        <dbReference type="ARBA" id="ARBA00023291"/>
    </source>
</evidence>
<accession>A0ABU1X9T8</accession>
<dbReference type="Gene3D" id="3.30.70.20">
    <property type="match status" value="1"/>
</dbReference>
<comment type="caution">
    <text evidence="8">The sequence shown here is derived from an EMBL/GenBank/DDBJ whole genome shotgun (WGS) entry which is preliminary data.</text>
</comment>
<dbReference type="PANTHER" id="PTHR36923">
    <property type="entry name" value="FERREDOXIN"/>
    <property type="match status" value="1"/>
</dbReference>
<evidence type="ECO:0000313" key="9">
    <source>
        <dbReference type="Proteomes" id="UP001251217"/>
    </source>
</evidence>
<dbReference type="InterPro" id="IPR051269">
    <property type="entry name" value="Fe-S_cluster_ET"/>
</dbReference>
<evidence type="ECO:0000256" key="6">
    <source>
        <dbReference type="ARBA" id="ARBA00023014"/>
    </source>
</evidence>
<keyword evidence="9" id="KW-1185">Reference proteome</keyword>
<evidence type="ECO:0000256" key="1">
    <source>
        <dbReference type="ARBA" id="ARBA00001927"/>
    </source>
</evidence>
<dbReference type="Proteomes" id="UP001251217">
    <property type="component" value="Unassembled WGS sequence"/>
</dbReference>
<reference evidence="8 9" key="1">
    <citation type="submission" date="2023-07" db="EMBL/GenBank/DDBJ databases">
        <title>Sorghum-associated microbial communities from plants grown in Nebraska, USA.</title>
        <authorList>
            <person name="Schachtman D."/>
        </authorList>
    </citation>
    <scope>NUCLEOTIDE SEQUENCE [LARGE SCALE GENOMIC DNA]</scope>
    <source>
        <strain evidence="8 9">4272</strain>
    </source>
</reference>
<keyword evidence="7" id="KW-0003">3Fe-4S</keyword>
<evidence type="ECO:0000256" key="2">
    <source>
        <dbReference type="ARBA" id="ARBA00022448"/>
    </source>
</evidence>
<evidence type="ECO:0000256" key="4">
    <source>
        <dbReference type="ARBA" id="ARBA00022982"/>
    </source>
</evidence>
<dbReference type="PANTHER" id="PTHR36923:SF3">
    <property type="entry name" value="FERREDOXIN"/>
    <property type="match status" value="1"/>
</dbReference>
<dbReference type="SUPFAM" id="SSF54862">
    <property type="entry name" value="4Fe-4S ferredoxins"/>
    <property type="match status" value="1"/>
</dbReference>
<dbReference type="Pfam" id="PF13459">
    <property type="entry name" value="Fer4_15"/>
    <property type="match status" value="1"/>
</dbReference>
<proteinExistence type="predicted"/>
<name>A0ABU1X9T8_9NOCA</name>
<dbReference type="EMBL" id="JAVDWW010000001">
    <property type="protein sequence ID" value="MDR7167303.1"/>
    <property type="molecule type" value="Genomic_DNA"/>
</dbReference>
<organism evidence="8 9">
    <name type="scientific">Nocardia kruczakiae</name>
    <dbReference type="NCBI Taxonomy" id="261477"/>
    <lineage>
        <taxon>Bacteria</taxon>
        <taxon>Bacillati</taxon>
        <taxon>Actinomycetota</taxon>
        <taxon>Actinomycetes</taxon>
        <taxon>Mycobacteriales</taxon>
        <taxon>Nocardiaceae</taxon>
        <taxon>Nocardia</taxon>
    </lineage>
</organism>
<keyword evidence="6" id="KW-0411">Iron-sulfur</keyword>
<dbReference type="RefSeq" id="WP_310399055.1">
    <property type="nucleotide sequence ID" value="NZ_JAVDWW010000001.1"/>
</dbReference>
<gene>
    <name evidence="8" type="ORF">J2W56_001021</name>
</gene>
<sequence>MKVTINTSQCAGHARCNAVAPDVYELDDGGYVKPIDTEIPAGLEAQARQGAEACPERAITLS</sequence>
<evidence type="ECO:0000313" key="8">
    <source>
        <dbReference type="EMBL" id="MDR7167303.1"/>
    </source>
</evidence>
<keyword evidence="4" id="KW-0249">Electron transport</keyword>
<evidence type="ECO:0000256" key="3">
    <source>
        <dbReference type="ARBA" id="ARBA00022723"/>
    </source>
</evidence>
<keyword evidence="5" id="KW-0408">Iron</keyword>
<keyword evidence="2" id="KW-0813">Transport</keyword>